<dbReference type="EMBL" id="NEBY01000175">
    <property type="protein sequence ID" value="PRJ62370.1"/>
    <property type="molecule type" value="Genomic_DNA"/>
</dbReference>
<protein>
    <submittedName>
        <fullName evidence="2">Uncharacterized protein</fullName>
    </submittedName>
</protein>
<proteinExistence type="predicted"/>
<accession>A0A2S9RQA4</accession>
<dbReference type="Proteomes" id="UP000238532">
    <property type="component" value="Unassembled WGS sequence"/>
</dbReference>
<reference evidence="2 3" key="1">
    <citation type="submission" date="2017-04" db="EMBL/GenBank/DDBJ databases">
        <title>Haemophilus influenzae in COPD genome sequencing project.</title>
        <authorList>
            <person name="Murphy T.F."/>
            <person name="Kong Y."/>
            <person name="Nadendla S."/>
            <person name="Tettelin H."/>
            <person name="Pettigrew M."/>
        </authorList>
    </citation>
    <scope>NUCLEOTIDE SEQUENCE [LARGE SCALE GENOMIC DNA]</scope>
    <source>
        <strain evidence="2 3">56P127H1</strain>
    </source>
</reference>
<gene>
    <name evidence="2" type="ORF">BV102_01139</name>
</gene>
<evidence type="ECO:0000256" key="1">
    <source>
        <dbReference type="SAM" id="MobiDB-lite"/>
    </source>
</evidence>
<feature type="region of interest" description="Disordered" evidence="1">
    <location>
        <begin position="44"/>
        <end position="74"/>
    </location>
</feature>
<dbReference type="AlphaFoldDB" id="A0A2S9RQA4"/>
<evidence type="ECO:0000313" key="3">
    <source>
        <dbReference type="Proteomes" id="UP000238532"/>
    </source>
</evidence>
<evidence type="ECO:0000313" key="2">
    <source>
        <dbReference type="EMBL" id="PRJ62370.1"/>
    </source>
</evidence>
<dbReference type="RefSeq" id="WP_105876439.1">
    <property type="nucleotide sequence ID" value="NZ_CP135761.1"/>
</dbReference>
<organism evidence="2 3">
    <name type="scientific">Haemophilus influenzae</name>
    <dbReference type="NCBI Taxonomy" id="727"/>
    <lineage>
        <taxon>Bacteria</taxon>
        <taxon>Pseudomonadati</taxon>
        <taxon>Pseudomonadota</taxon>
        <taxon>Gammaproteobacteria</taxon>
        <taxon>Pasteurellales</taxon>
        <taxon>Pasteurellaceae</taxon>
        <taxon>Haemophilus</taxon>
    </lineage>
</organism>
<name>A0A2S9RQA4_HAEIF</name>
<comment type="caution">
    <text evidence="2">The sequence shown here is derived from an EMBL/GenBank/DDBJ whole genome shotgun (WGS) entry which is preliminary data.</text>
</comment>
<feature type="compositionally biased region" description="Basic residues" evidence="1">
    <location>
        <begin position="52"/>
        <end position="74"/>
    </location>
</feature>
<sequence length="74" mass="8834">MMTHKITLPDGTIIEIFTNADEVGQTDLDVQTLWSEAEQKAQRKMKLDEHIKHKSIQRKKKRRAHQKQARRKQR</sequence>